<dbReference type="EMBL" id="UGSZ01000001">
    <property type="protein sequence ID" value="SUB57677.1"/>
    <property type="molecule type" value="Genomic_DNA"/>
</dbReference>
<organism evidence="6 7">
    <name type="scientific">Peptoniphilus lacrimalis</name>
    <dbReference type="NCBI Taxonomy" id="33031"/>
    <lineage>
        <taxon>Bacteria</taxon>
        <taxon>Bacillati</taxon>
        <taxon>Bacillota</taxon>
        <taxon>Tissierellia</taxon>
        <taxon>Tissierellales</taxon>
        <taxon>Peptoniphilaceae</taxon>
        <taxon>Peptoniphilus</taxon>
    </lineage>
</organism>
<evidence type="ECO:0000313" key="6">
    <source>
        <dbReference type="EMBL" id="SUB57677.1"/>
    </source>
</evidence>
<dbReference type="SUPFAM" id="SSF52540">
    <property type="entry name" value="P-loop containing nucleoside triphosphate hydrolases"/>
    <property type="match status" value="1"/>
</dbReference>
<dbReference type="InterPro" id="IPR050153">
    <property type="entry name" value="Metal_Ion_Import_ABC"/>
</dbReference>
<feature type="domain" description="ABC transporter" evidence="5">
    <location>
        <begin position="5"/>
        <end position="214"/>
    </location>
</feature>
<dbReference type="AlphaFoldDB" id="A0A379C7V3"/>
<evidence type="ECO:0000256" key="2">
    <source>
        <dbReference type="ARBA" id="ARBA00022448"/>
    </source>
</evidence>
<dbReference type="STRING" id="1122949.GCA_000378725_01430"/>
<reference evidence="6 7" key="1">
    <citation type="submission" date="2018-06" db="EMBL/GenBank/DDBJ databases">
        <authorList>
            <consortium name="Pathogen Informatics"/>
            <person name="Doyle S."/>
        </authorList>
    </citation>
    <scope>NUCLEOTIDE SEQUENCE [LARGE SCALE GENOMIC DNA]</scope>
    <source>
        <strain evidence="6 7">NCTC13149</strain>
    </source>
</reference>
<dbReference type="EC" id="3.6.3.-" evidence="6"/>
<dbReference type="Gene3D" id="3.40.50.300">
    <property type="entry name" value="P-loop containing nucleotide triphosphate hydrolases"/>
    <property type="match status" value="1"/>
</dbReference>
<evidence type="ECO:0000256" key="1">
    <source>
        <dbReference type="ARBA" id="ARBA00005417"/>
    </source>
</evidence>
<dbReference type="InterPro" id="IPR003593">
    <property type="entry name" value="AAA+_ATPase"/>
</dbReference>
<accession>A0A379C7V3</accession>
<dbReference type="GO" id="GO:0016887">
    <property type="term" value="F:ATP hydrolysis activity"/>
    <property type="evidence" value="ECO:0007669"/>
    <property type="project" value="InterPro"/>
</dbReference>
<dbReference type="PROSITE" id="PS00211">
    <property type="entry name" value="ABC_TRANSPORTER_1"/>
    <property type="match status" value="1"/>
</dbReference>
<sequence length="216" mass="24686">MNKVVEIVNLSFSYDNKKILNNINLYLSEGDFVALIGRNGAGKTTLLKLILGELKTKEGNLRLFGETSKNYKKISYIGQNISSTYKNFPTSVEEVVKIHLRFLKKKVDIKKYLNMVGLYEHRKKTLGSLSGGQLQRLSLLIALIKDSKLILLDEPTASIDKKFSDEFLKILKDLARQGKTILMVTHDVFNINTYVNKVYELRDKEVFPYKGELIYG</sequence>
<dbReference type="SMART" id="SM00382">
    <property type="entry name" value="AAA"/>
    <property type="match status" value="1"/>
</dbReference>
<protein>
    <submittedName>
        <fullName evidence="6">Energy-coupling factor transporter ATP-binding protein EcfA</fullName>
        <ecNumber evidence="6">3.6.3.-</ecNumber>
    </submittedName>
</protein>
<evidence type="ECO:0000256" key="4">
    <source>
        <dbReference type="ARBA" id="ARBA00022840"/>
    </source>
</evidence>
<dbReference type="Proteomes" id="UP000255517">
    <property type="component" value="Unassembled WGS sequence"/>
</dbReference>
<dbReference type="PANTHER" id="PTHR42734:SF17">
    <property type="entry name" value="METAL TRANSPORT SYSTEM ATP-BINDING PROTEIN TM_0124-RELATED"/>
    <property type="match status" value="1"/>
</dbReference>
<keyword evidence="4 6" id="KW-0067">ATP-binding</keyword>
<dbReference type="InterPro" id="IPR027417">
    <property type="entry name" value="P-loop_NTPase"/>
</dbReference>
<proteinExistence type="inferred from homology"/>
<dbReference type="InterPro" id="IPR003439">
    <property type="entry name" value="ABC_transporter-like_ATP-bd"/>
</dbReference>
<evidence type="ECO:0000259" key="5">
    <source>
        <dbReference type="PROSITE" id="PS50893"/>
    </source>
</evidence>
<dbReference type="RefSeq" id="WP_019035081.1">
    <property type="nucleotide sequence ID" value="NZ_UGSZ01000001.1"/>
</dbReference>
<keyword evidence="3" id="KW-0547">Nucleotide-binding</keyword>
<name>A0A379C7V3_9FIRM</name>
<dbReference type="InterPro" id="IPR017871">
    <property type="entry name" value="ABC_transporter-like_CS"/>
</dbReference>
<evidence type="ECO:0000256" key="3">
    <source>
        <dbReference type="ARBA" id="ARBA00022741"/>
    </source>
</evidence>
<gene>
    <name evidence="6" type="primary">ecfA1_3</name>
    <name evidence="6" type="ORF">NCTC13149_01532</name>
</gene>
<evidence type="ECO:0000313" key="7">
    <source>
        <dbReference type="Proteomes" id="UP000255517"/>
    </source>
</evidence>
<dbReference type="OrthoDB" id="9806726at2"/>
<keyword evidence="6" id="KW-0378">Hydrolase</keyword>
<dbReference type="PANTHER" id="PTHR42734">
    <property type="entry name" value="METAL TRANSPORT SYSTEM ATP-BINDING PROTEIN TM_0124-RELATED"/>
    <property type="match status" value="1"/>
</dbReference>
<dbReference type="PROSITE" id="PS50893">
    <property type="entry name" value="ABC_TRANSPORTER_2"/>
    <property type="match status" value="1"/>
</dbReference>
<dbReference type="Pfam" id="PF00005">
    <property type="entry name" value="ABC_tran"/>
    <property type="match status" value="1"/>
</dbReference>
<dbReference type="GO" id="GO:0005524">
    <property type="term" value="F:ATP binding"/>
    <property type="evidence" value="ECO:0007669"/>
    <property type="project" value="UniProtKB-KW"/>
</dbReference>
<comment type="similarity">
    <text evidence="1">Belongs to the ABC transporter superfamily.</text>
</comment>
<keyword evidence="2" id="KW-0813">Transport</keyword>